<protein>
    <submittedName>
        <fullName evidence="9">Sigma-54-dependent Fis family transcriptional regulator</fullName>
    </submittedName>
</protein>
<dbReference type="InterPro" id="IPR001789">
    <property type="entry name" value="Sig_transdc_resp-reg_receiver"/>
</dbReference>
<dbReference type="Pfam" id="PF02954">
    <property type="entry name" value="HTH_8"/>
    <property type="match status" value="1"/>
</dbReference>
<feature type="modified residue" description="4-aspartylphosphate" evidence="5">
    <location>
        <position position="53"/>
    </location>
</feature>
<dbReference type="Pfam" id="PF25601">
    <property type="entry name" value="AAA_lid_14"/>
    <property type="match status" value="1"/>
</dbReference>
<evidence type="ECO:0000313" key="9">
    <source>
        <dbReference type="EMBL" id="TMQ65063.1"/>
    </source>
</evidence>
<dbReference type="GO" id="GO:0043565">
    <property type="term" value="F:sequence-specific DNA binding"/>
    <property type="evidence" value="ECO:0007669"/>
    <property type="project" value="InterPro"/>
</dbReference>
<evidence type="ECO:0000256" key="2">
    <source>
        <dbReference type="ARBA" id="ARBA00022840"/>
    </source>
</evidence>
<dbReference type="InterPro" id="IPR027417">
    <property type="entry name" value="P-loop_NTPase"/>
</dbReference>
<keyword evidence="5" id="KW-0597">Phosphoprotein</keyword>
<dbReference type="PROSITE" id="PS50110">
    <property type="entry name" value="RESPONSE_REGULATORY"/>
    <property type="match status" value="1"/>
</dbReference>
<dbReference type="EMBL" id="VBOX01000027">
    <property type="protein sequence ID" value="TMQ65063.1"/>
    <property type="molecule type" value="Genomic_DNA"/>
</dbReference>
<organism evidence="9 10">
    <name type="scientific">Eiseniibacteriota bacterium</name>
    <dbReference type="NCBI Taxonomy" id="2212470"/>
    <lineage>
        <taxon>Bacteria</taxon>
        <taxon>Candidatus Eiseniibacteriota</taxon>
    </lineage>
</organism>
<dbReference type="InterPro" id="IPR002078">
    <property type="entry name" value="Sigma_54_int"/>
</dbReference>
<dbReference type="FunFam" id="3.40.50.300:FF:000006">
    <property type="entry name" value="DNA-binding transcriptional regulator NtrC"/>
    <property type="match status" value="1"/>
</dbReference>
<dbReference type="InterPro" id="IPR002197">
    <property type="entry name" value="HTH_Fis"/>
</dbReference>
<dbReference type="InterPro" id="IPR003593">
    <property type="entry name" value="AAA+_ATPase"/>
</dbReference>
<gene>
    <name evidence="8" type="ORF">E6K74_04940</name>
    <name evidence="9" type="ORF">E6K77_03340</name>
</gene>
<dbReference type="Gene3D" id="1.10.10.60">
    <property type="entry name" value="Homeodomain-like"/>
    <property type="match status" value="1"/>
</dbReference>
<evidence type="ECO:0000256" key="5">
    <source>
        <dbReference type="PROSITE-ProRule" id="PRU00169"/>
    </source>
</evidence>
<dbReference type="InterPro" id="IPR011006">
    <property type="entry name" value="CheY-like_superfamily"/>
</dbReference>
<dbReference type="InterPro" id="IPR025662">
    <property type="entry name" value="Sigma_54_int_dom_ATP-bd_1"/>
</dbReference>
<dbReference type="SUPFAM" id="SSF52540">
    <property type="entry name" value="P-loop containing nucleoside triphosphate hydrolases"/>
    <property type="match status" value="1"/>
</dbReference>
<dbReference type="SUPFAM" id="SSF52172">
    <property type="entry name" value="CheY-like"/>
    <property type="match status" value="1"/>
</dbReference>
<evidence type="ECO:0000259" key="7">
    <source>
        <dbReference type="PROSITE" id="PS50110"/>
    </source>
</evidence>
<dbReference type="GO" id="GO:0005524">
    <property type="term" value="F:ATP binding"/>
    <property type="evidence" value="ECO:0007669"/>
    <property type="project" value="UniProtKB-KW"/>
</dbReference>
<dbReference type="InterPro" id="IPR058031">
    <property type="entry name" value="AAA_lid_NorR"/>
</dbReference>
<dbReference type="GO" id="GO:0006355">
    <property type="term" value="P:regulation of DNA-templated transcription"/>
    <property type="evidence" value="ECO:0007669"/>
    <property type="project" value="InterPro"/>
</dbReference>
<dbReference type="Proteomes" id="UP000319829">
    <property type="component" value="Unassembled WGS sequence"/>
</dbReference>
<reference evidence="10 11" key="1">
    <citation type="journal article" date="2019" name="Nat. Microbiol.">
        <title>Mediterranean grassland soil C-N compound turnover is dependent on rainfall and depth, and is mediated by genomically divergent microorganisms.</title>
        <authorList>
            <person name="Diamond S."/>
            <person name="Andeer P.F."/>
            <person name="Li Z."/>
            <person name="Crits-Christoph A."/>
            <person name="Burstein D."/>
            <person name="Anantharaman K."/>
            <person name="Lane K.R."/>
            <person name="Thomas B.C."/>
            <person name="Pan C."/>
            <person name="Northen T.R."/>
            <person name="Banfield J.F."/>
        </authorList>
    </citation>
    <scope>NUCLEOTIDE SEQUENCE [LARGE SCALE GENOMIC DNA]</scope>
    <source>
        <strain evidence="8">WS_4</strain>
        <strain evidence="9">WS_7</strain>
    </source>
</reference>
<feature type="domain" description="Sigma-54 factor interaction" evidence="6">
    <location>
        <begin position="141"/>
        <end position="370"/>
    </location>
</feature>
<evidence type="ECO:0000256" key="3">
    <source>
        <dbReference type="ARBA" id="ARBA00023015"/>
    </source>
</evidence>
<dbReference type="Pfam" id="PF00158">
    <property type="entry name" value="Sigma54_activat"/>
    <property type="match status" value="1"/>
</dbReference>
<proteinExistence type="predicted"/>
<evidence type="ECO:0000313" key="11">
    <source>
        <dbReference type="Proteomes" id="UP000319829"/>
    </source>
</evidence>
<dbReference type="SUPFAM" id="SSF46689">
    <property type="entry name" value="Homeodomain-like"/>
    <property type="match status" value="1"/>
</dbReference>
<dbReference type="Gene3D" id="1.10.8.60">
    <property type="match status" value="1"/>
</dbReference>
<dbReference type="AlphaFoldDB" id="A0A538TN70"/>
<evidence type="ECO:0000256" key="4">
    <source>
        <dbReference type="ARBA" id="ARBA00023163"/>
    </source>
</evidence>
<dbReference type="SMART" id="SM00448">
    <property type="entry name" value="REC"/>
    <property type="match status" value="1"/>
</dbReference>
<accession>A0A538TN70</accession>
<dbReference type="GO" id="GO:0000160">
    <property type="term" value="P:phosphorelay signal transduction system"/>
    <property type="evidence" value="ECO:0007669"/>
    <property type="project" value="InterPro"/>
</dbReference>
<dbReference type="PROSITE" id="PS00675">
    <property type="entry name" value="SIGMA54_INTERACT_1"/>
    <property type="match status" value="1"/>
</dbReference>
<dbReference type="Gene3D" id="3.40.50.2300">
    <property type="match status" value="1"/>
</dbReference>
<keyword evidence="1" id="KW-0547">Nucleotide-binding</keyword>
<comment type="caution">
    <text evidence="9">The sequence shown here is derived from an EMBL/GenBank/DDBJ whole genome shotgun (WGS) entry which is preliminary data.</text>
</comment>
<feature type="domain" description="Response regulatory" evidence="7">
    <location>
        <begin position="4"/>
        <end position="118"/>
    </location>
</feature>
<dbReference type="SMART" id="SM00382">
    <property type="entry name" value="AAA"/>
    <property type="match status" value="1"/>
</dbReference>
<dbReference type="PROSITE" id="PS50045">
    <property type="entry name" value="SIGMA54_INTERACT_4"/>
    <property type="match status" value="1"/>
</dbReference>
<keyword evidence="3" id="KW-0805">Transcription regulation</keyword>
<keyword evidence="2" id="KW-0067">ATP-binding</keyword>
<dbReference type="EMBL" id="VBOU01000051">
    <property type="protein sequence ID" value="TMQ54838.1"/>
    <property type="molecule type" value="Genomic_DNA"/>
</dbReference>
<dbReference type="Pfam" id="PF00072">
    <property type="entry name" value="Response_reg"/>
    <property type="match status" value="1"/>
</dbReference>
<dbReference type="InterPro" id="IPR025944">
    <property type="entry name" value="Sigma_54_int_dom_CS"/>
</dbReference>
<evidence type="ECO:0000313" key="10">
    <source>
        <dbReference type="Proteomes" id="UP000317366"/>
    </source>
</evidence>
<dbReference type="InterPro" id="IPR009057">
    <property type="entry name" value="Homeodomain-like_sf"/>
</dbReference>
<keyword evidence="4" id="KW-0804">Transcription</keyword>
<dbReference type="CDD" id="cd00009">
    <property type="entry name" value="AAA"/>
    <property type="match status" value="1"/>
</dbReference>
<dbReference type="PRINTS" id="PR01590">
    <property type="entry name" value="HTHFIS"/>
</dbReference>
<dbReference type="Proteomes" id="UP000317366">
    <property type="component" value="Unassembled WGS sequence"/>
</dbReference>
<evidence type="ECO:0000313" key="8">
    <source>
        <dbReference type="EMBL" id="TMQ54838.1"/>
    </source>
</evidence>
<sequence length="448" mass="49341">MKANVLVVDDDDSIRRALAERIRHWGHLADEARDGDEALDIASRKEYDVIFLDLAMPGRGGMEVLRSWSEAGYGADVIVLTAQGSVDAAVEAIRMGAADFLQKPADFGLLEAAVNRLLSKRQLVRVNQALADQIGETNGIVLSTARSMTDLLEVASRAAQGNATILLTGESGSGKQMLAEYIHQRSPRQKGPFVYVNCVALSDELIESTLFGHERGAFTGAIARKDGRLEAAGGGTAFLDEVGDITPRLQAKLLHFLEAGEFERVGGTRTIHVDCRVIAATNRNLESAVKEAKFREDLYFRLNVIGLRVPPLRERDADIPLLAEAFLTRFASELGRGKLKLAARTTEILRRYPWPGNVRQLKNAIERMAVLARTDTLTSDLLPPEVLASDQHSEHEPEDLPIKEAMHAFKKRYIANALARAGGNQRIAAERLGLQRTFLNRMIKEYGL</sequence>
<dbReference type="Gene3D" id="3.40.50.300">
    <property type="entry name" value="P-loop containing nucleotide triphosphate hydrolases"/>
    <property type="match status" value="1"/>
</dbReference>
<dbReference type="PROSITE" id="PS00688">
    <property type="entry name" value="SIGMA54_INTERACT_3"/>
    <property type="match status" value="1"/>
</dbReference>
<name>A0A538TN70_UNCEI</name>
<dbReference type="PANTHER" id="PTHR32071">
    <property type="entry name" value="TRANSCRIPTIONAL REGULATORY PROTEIN"/>
    <property type="match status" value="1"/>
</dbReference>
<evidence type="ECO:0000259" key="6">
    <source>
        <dbReference type="PROSITE" id="PS50045"/>
    </source>
</evidence>
<evidence type="ECO:0000256" key="1">
    <source>
        <dbReference type="ARBA" id="ARBA00022741"/>
    </source>
</evidence>